<dbReference type="InterPro" id="IPR013083">
    <property type="entry name" value="Znf_RING/FYVE/PHD"/>
</dbReference>
<protein>
    <recommendedName>
        <fullName evidence="4">PHD-type domain-containing protein</fullName>
    </recommendedName>
</protein>
<evidence type="ECO:0000256" key="1">
    <source>
        <dbReference type="SAM" id="MobiDB-lite"/>
    </source>
</evidence>
<reference evidence="2" key="1">
    <citation type="submission" date="2022-03" db="EMBL/GenBank/DDBJ databases">
        <authorList>
            <person name="Tunstrom K."/>
        </authorList>
    </citation>
    <scope>NUCLEOTIDE SEQUENCE</scope>
</reference>
<keyword evidence="3" id="KW-1185">Reference proteome</keyword>
<organism evidence="2 3">
    <name type="scientific">Euphydryas editha</name>
    <name type="common">Edith's checkerspot</name>
    <dbReference type="NCBI Taxonomy" id="104508"/>
    <lineage>
        <taxon>Eukaryota</taxon>
        <taxon>Metazoa</taxon>
        <taxon>Ecdysozoa</taxon>
        <taxon>Arthropoda</taxon>
        <taxon>Hexapoda</taxon>
        <taxon>Insecta</taxon>
        <taxon>Pterygota</taxon>
        <taxon>Neoptera</taxon>
        <taxon>Endopterygota</taxon>
        <taxon>Lepidoptera</taxon>
        <taxon>Glossata</taxon>
        <taxon>Ditrysia</taxon>
        <taxon>Papilionoidea</taxon>
        <taxon>Nymphalidae</taxon>
        <taxon>Nymphalinae</taxon>
        <taxon>Euphydryas</taxon>
    </lineage>
</organism>
<evidence type="ECO:0000313" key="2">
    <source>
        <dbReference type="EMBL" id="CAH2096886.1"/>
    </source>
</evidence>
<feature type="region of interest" description="Disordered" evidence="1">
    <location>
        <begin position="107"/>
        <end position="175"/>
    </location>
</feature>
<dbReference type="SUPFAM" id="SSF57903">
    <property type="entry name" value="FYVE/PHD zinc finger"/>
    <property type="match status" value="1"/>
</dbReference>
<dbReference type="Proteomes" id="UP001153954">
    <property type="component" value="Unassembled WGS sequence"/>
</dbReference>
<dbReference type="Gene3D" id="3.30.40.10">
    <property type="entry name" value="Zinc/RING finger domain, C3HC4 (zinc finger)"/>
    <property type="match status" value="1"/>
</dbReference>
<name>A0AAU9UBC4_EUPED</name>
<sequence length="269" mass="29376">MKCRKVKNPCKICFESVSKKNGIQCQGACQKWAHYKCLNFTPGKIQDIKAGLIEVTCPCPDCNTGQPKEKLVNPPFTCTNTECPANKLPVCKSVECPSNDNPIPTYPPPPFEYSPASSPSRSSSPPCPTKGTLNKTSSPPNLKTKCKQSAKCDPHTSNRSTSASPPRLNPKKCSTPCPTFRPSQQLLNKPKNKTCTPKQSKSCSNLSNSSSFAGKQCENIRTISSDSQVQNIGVDQKMLYTAIENLCNTVGELSVQLRQLMCKLKQNTV</sequence>
<dbReference type="AlphaFoldDB" id="A0AAU9UBC4"/>
<dbReference type="InterPro" id="IPR011011">
    <property type="entry name" value="Znf_FYVE_PHD"/>
</dbReference>
<feature type="compositionally biased region" description="Low complexity" evidence="1">
    <location>
        <begin position="113"/>
        <end position="124"/>
    </location>
</feature>
<accession>A0AAU9UBC4</accession>
<dbReference type="EMBL" id="CAKOGL010000017">
    <property type="protein sequence ID" value="CAH2096886.1"/>
    <property type="molecule type" value="Genomic_DNA"/>
</dbReference>
<gene>
    <name evidence="2" type="ORF">EEDITHA_LOCUS12172</name>
</gene>
<evidence type="ECO:0000313" key="3">
    <source>
        <dbReference type="Proteomes" id="UP001153954"/>
    </source>
</evidence>
<evidence type="ECO:0008006" key="4">
    <source>
        <dbReference type="Google" id="ProtNLM"/>
    </source>
</evidence>
<comment type="caution">
    <text evidence="2">The sequence shown here is derived from an EMBL/GenBank/DDBJ whole genome shotgun (WGS) entry which is preliminary data.</text>
</comment>
<feature type="compositionally biased region" description="Polar residues" evidence="1">
    <location>
        <begin position="131"/>
        <end position="141"/>
    </location>
</feature>
<proteinExistence type="predicted"/>